<keyword evidence="8" id="KW-1185">Reference proteome</keyword>
<dbReference type="GO" id="GO:0005524">
    <property type="term" value="F:ATP binding"/>
    <property type="evidence" value="ECO:0007669"/>
    <property type="project" value="UniProtKB-KW"/>
</dbReference>
<dbReference type="InterPro" id="IPR006282">
    <property type="entry name" value="Thi_PPkinase"/>
</dbReference>
<protein>
    <recommendedName>
        <fullName evidence="5">Thiamine diphosphokinase</fullName>
        <ecNumber evidence="5">2.7.6.2</ecNumber>
    </recommendedName>
</protein>
<keyword evidence="1 7" id="KW-0808">Transferase</keyword>
<dbReference type="GO" id="GO:0009229">
    <property type="term" value="P:thiamine diphosphate biosynthetic process"/>
    <property type="evidence" value="ECO:0007669"/>
    <property type="project" value="InterPro"/>
</dbReference>
<keyword evidence="3 7" id="KW-0418">Kinase</keyword>
<keyword evidence="4" id="KW-0067">ATP-binding</keyword>
<evidence type="ECO:0000256" key="5">
    <source>
        <dbReference type="NCBIfam" id="TIGR01378"/>
    </source>
</evidence>
<keyword evidence="2" id="KW-0547">Nucleotide-binding</keyword>
<dbReference type="PANTHER" id="PTHR41299">
    <property type="entry name" value="THIAMINE PYROPHOSPHOKINASE"/>
    <property type="match status" value="1"/>
</dbReference>
<dbReference type="EMBL" id="UFRQ01000003">
    <property type="protein sequence ID" value="SUT89479.1"/>
    <property type="molecule type" value="Genomic_DNA"/>
</dbReference>
<dbReference type="GO" id="GO:0006772">
    <property type="term" value="P:thiamine metabolic process"/>
    <property type="evidence" value="ECO:0007669"/>
    <property type="project" value="UniProtKB-UniRule"/>
</dbReference>
<dbReference type="Pfam" id="PF04263">
    <property type="entry name" value="TPK_catalytic"/>
    <property type="match status" value="1"/>
</dbReference>
<organism evidence="7 8">
    <name type="scientific">[Actinobacillus] rossii</name>
    <dbReference type="NCBI Taxonomy" id="123820"/>
    <lineage>
        <taxon>Bacteria</taxon>
        <taxon>Pseudomonadati</taxon>
        <taxon>Pseudomonadota</taxon>
        <taxon>Gammaproteobacteria</taxon>
        <taxon>Pasteurellales</taxon>
        <taxon>Pasteurellaceae</taxon>
    </lineage>
</organism>
<dbReference type="GO" id="GO:0016301">
    <property type="term" value="F:kinase activity"/>
    <property type="evidence" value="ECO:0007669"/>
    <property type="project" value="UniProtKB-KW"/>
</dbReference>
<evidence type="ECO:0000313" key="7">
    <source>
        <dbReference type="EMBL" id="SUT89479.1"/>
    </source>
</evidence>
<dbReference type="SUPFAM" id="SSF63999">
    <property type="entry name" value="Thiamin pyrophosphokinase, catalytic domain"/>
    <property type="match status" value="1"/>
</dbReference>
<dbReference type="Gene3D" id="3.40.50.10240">
    <property type="entry name" value="Thiamin pyrophosphokinase, catalytic domain"/>
    <property type="match status" value="1"/>
</dbReference>
<evidence type="ECO:0000259" key="6">
    <source>
        <dbReference type="SMART" id="SM00983"/>
    </source>
</evidence>
<dbReference type="InterPro" id="IPR007373">
    <property type="entry name" value="Thiamin_PyroPKinase_B1-bd"/>
</dbReference>
<dbReference type="InterPro" id="IPR007371">
    <property type="entry name" value="TPK_catalytic"/>
</dbReference>
<gene>
    <name evidence="7" type="primary">thiN</name>
    <name evidence="7" type="ORF">NCTC10801_00955</name>
</gene>
<dbReference type="GO" id="GO:0030975">
    <property type="term" value="F:thiamine binding"/>
    <property type="evidence" value="ECO:0007669"/>
    <property type="project" value="InterPro"/>
</dbReference>
<dbReference type="Proteomes" id="UP000254649">
    <property type="component" value="Unassembled WGS sequence"/>
</dbReference>
<name>A0A380TQN8_9PAST</name>
<evidence type="ECO:0000256" key="2">
    <source>
        <dbReference type="ARBA" id="ARBA00022741"/>
    </source>
</evidence>
<dbReference type="PANTHER" id="PTHR41299:SF1">
    <property type="entry name" value="THIAMINE PYROPHOSPHOKINASE"/>
    <property type="match status" value="1"/>
</dbReference>
<dbReference type="EC" id="2.7.6.2" evidence="5"/>
<reference evidence="7 8" key="1">
    <citation type="submission" date="2018-06" db="EMBL/GenBank/DDBJ databases">
        <authorList>
            <consortium name="Pathogen Informatics"/>
            <person name="Doyle S."/>
        </authorList>
    </citation>
    <scope>NUCLEOTIDE SEQUENCE [LARGE SCALE GENOMIC DNA]</scope>
    <source>
        <strain evidence="7 8">NCTC10801</strain>
    </source>
</reference>
<accession>A0A380TQN8</accession>
<dbReference type="GO" id="GO:0004788">
    <property type="term" value="F:thiamine diphosphokinase activity"/>
    <property type="evidence" value="ECO:0007669"/>
    <property type="project" value="UniProtKB-UniRule"/>
</dbReference>
<evidence type="ECO:0000256" key="3">
    <source>
        <dbReference type="ARBA" id="ARBA00022777"/>
    </source>
</evidence>
<evidence type="ECO:0000313" key="8">
    <source>
        <dbReference type="Proteomes" id="UP000254649"/>
    </source>
</evidence>
<proteinExistence type="predicted"/>
<dbReference type="OrthoDB" id="9804377at2"/>
<dbReference type="InterPro" id="IPR053149">
    <property type="entry name" value="TPK"/>
</dbReference>
<feature type="domain" description="Thiamin pyrophosphokinase thiamin-binding" evidence="6">
    <location>
        <begin position="138"/>
        <end position="199"/>
    </location>
</feature>
<dbReference type="AlphaFoldDB" id="A0A380TQN8"/>
<dbReference type="SMART" id="SM00983">
    <property type="entry name" value="TPK_B1_binding"/>
    <property type="match status" value="1"/>
</dbReference>
<dbReference type="InterPro" id="IPR036759">
    <property type="entry name" value="TPK_catalytic_sf"/>
</dbReference>
<dbReference type="CDD" id="cd07995">
    <property type="entry name" value="TPK"/>
    <property type="match status" value="1"/>
</dbReference>
<dbReference type="NCBIfam" id="TIGR01378">
    <property type="entry name" value="thi_PPkinase"/>
    <property type="match status" value="1"/>
</dbReference>
<sequence>MNIALVAGGDFSPVEQGYDYYVGIDRGCLVLLDNGLPLDFAVGDFDSVTESELMKIRANAKEILSAPTVKNDTDTELALKGVFARFPTALVTVYGAFGGRLDHLFSNVFLPSEPALAPFMQQISLVNTQNHISYAPAGKHQIFPVQGMNYVSFMSDDKLTITGAKYELNAQNFFSKKIYSSNEFIGKPIEVSLNSGYVVIIQSRDRE</sequence>
<evidence type="ECO:0000256" key="1">
    <source>
        <dbReference type="ARBA" id="ARBA00022679"/>
    </source>
</evidence>
<evidence type="ECO:0000256" key="4">
    <source>
        <dbReference type="ARBA" id="ARBA00022840"/>
    </source>
</evidence>
<dbReference type="Pfam" id="PF04265">
    <property type="entry name" value="TPK_B1_binding"/>
    <property type="match status" value="1"/>
</dbReference>